<dbReference type="Proteomes" id="UP001055149">
    <property type="component" value="Unassembled WGS sequence"/>
</dbReference>
<protein>
    <recommendedName>
        <fullName evidence="3">HTH cro/C1-type domain-containing protein</fullName>
    </recommendedName>
</protein>
<dbReference type="EMBL" id="BQXH01000009">
    <property type="protein sequence ID" value="GKS81467.1"/>
    <property type="molecule type" value="Genomic_DNA"/>
</dbReference>
<organism evidence="1 2">
    <name type="scientific">Ligilactobacillus pabuli</name>
    <dbReference type="NCBI Taxonomy" id="2886039"/>
    <lineage>
        <taxon>Bacteria</taxon>
        <taxon>Bacillati</taxon>
        <taxon>Bacillota</taxon>
        <taxon>Bacilli</taxon>
        <taxon>Lactobacillales</taxon>
        <taxon>Lactobacillaceae</taxon>
        <taxon>Ligilactobacillus</taxon>
    </lineage>
</organism>
<dbReference type="RefSeq" id="WP_244055212.1">
    <property type="nucleotide sequence ID" value="NZ_BQXH01000009.1"/>
</dbReference>
<evidence type="ECO:0008006" key="3">
    <source>
        <dbReference type="Google" id="ProtNLM"/>
    </source>
</evidence>
<evidence type="ECO:0000313" key="2">
    <source>
        <dbReference type="Proteomes" id="UP001055149"/>
    </source>
</evidence>
<name>A0ABQ5JJM0_9LACO</name>
<gene>
    <name evidence="1" type="ORF">LPAF129_11530</name>
</gene>
<proteinExistence type="predicted"/>
<keyword evidence="2" id="KW-1185">Reference proteome</keyword>
<accession>A0ABQ5JJM0</accession>
<sequence length="59" mass="6528">MIFETIKALAAARNIPLHTIELALGLPLGTLQAWNQTAPCNKLVKVARYFQVPVERLLA</sequence>
<reference evidence="1" key="1">
    <citation type="journal article" date="2022" name="Int. J. Syst. Evol. Microbiol.">
        <title>A novel species of lactic acid bacteria, Ligilactobacillus pabuli sp. nov., isolated from alfalfa silage.</title>
        <authorList>
            <person name="Tohno M."/>
            <person name="Tanizawa Y."/>
            <person name="Sawada H."/>
            <person name="Sakamoto M."/>
            <person name="Ohkuma M."/>
            <person name="Kobayashi H."/>
        </authorList>
    </citation>
    <scope>NUCLEOTIDE SEQUENCE</scope>
    <source>
        <strain evidence="1">AF129</strain>
    </source>
</reference>
<evidence type="ECO:0000313" key="1">
    <source>
        <dbReference type="EMBL" id="GKS81467.1"/>
    </source>
</evidence>
<comment type="caution">
    <text evidence="1">The sequence shown here is derived from an EMBL/GenBank/DDBJ whole genome shotgun (WGS) entry which is preliminary data.</text>
</comment>